<dbReference type="EMBL" id="CP003058">
    <property type="protein sequence ID" value="AEQ21895.1"/>
    <property type="molecule type" value="Genomic_DNA"/>
</dbReference>
<name>G4Q4A1_ACIIR</name>
<protein>
    <submittedName>
        <fullName evidence="1">Uncharacterized protein</fullName>
    </submittedName>
</protein>
<accession>G4Q4A1</accession>
<dbReference type="PATRIC" id="fig|568816.4.peg.638"/>
<dbReference type="HOGENOM" id="CLU_3264267_0_0_9"/>
<sequence>MNDMESFVGAFAFWKKLADPKRFKRKNPCSGILPFCFNHVG</sequence>
<dbReference type="STRING" id="568816.Acin_0657"/>
<organism evidence="1 2">
    <name type="scientific">Acidaminococcus intestini (strain RyC-MR95)</name>
    <dbReference type="NCBI Taxonomy" id="568816"/>
    <lineage>
        <taxon>Bacteria</taxon>
        <taxon>Bacillati</taxon>
        <taxon>Bacillota</taxon>
        <taxon>Negativicutes</taxon>
        <taxon>Acidaminococcales</taxon>
        <taxon>Acidaminococcaceae</taxon>
        <taxon>Acidaminococcus</taxon>
    </lineage>
</organism>
<evidence type="ECO:0000313" key="1">
    <source>
        <dbReference type="EMBL" id="AEQ21895.1"/>
    </source>
</evidence>
<gene>
    <name evidence="1" type="ordered locus">Acin_0657</name>
</gene>
<dbReference type="InParanoid" id="G4Q4A1"/>
<dbReference type="AlphaFoldDB" id="G4Q4A1"/>
<evidence type="ECO:0000313" key="2">
    <source>
        <dbReference type="Proteomes" id="UP000007093"/>
    </source>
</evidence>
<keyword evidence="2" id="KW-1185">Reference proteome</keyword>
<reference evidence="1 2" key="1">
    <citation type="journal article" date="2011" name="J. Bacteriol.">
        <title>Complete genome sequence of Acidaminococcus intestini RYC-MR95, a Gram-negative bacterium from the phylum Firmicutes.</title>
        <authorList>
            <person name="D'Auria G."/>
            <person name="Galan J.C."/>
            <person name="Rodriguez-Alcayna M."/>
            <person name="Moya A."/>
            <person name="Baquero F."/>
            <person name="Latorre A."/>
        </authorList>
    </citation>
    <scope>NUCLEOTIDE SEQUENCE [LARGE SCALE GENOMIC DNA]</scope>
    <source>
        <strain evidence="1 2">RyC-MR95</strain>
    </source>
</reference>
<dbReference type="KEGG" id="ain:Acin_0657"/>
<dbReference type="Proteomes" id="UP000007093">
    <property type="component" value="Chromosome"/>
</dbReference>
<proteinExistence type="predicted"/>